<dbReference type="Gene3D" id="1.25.40.10">
    <property type="entry name" value="Tetratricopeptide repeat domain"/>
    <property type="match status" value="2"/>
</dbReference>
<keyword evidence="2" id="KW-0677">Repeat</keyword>
<dbReference type="InterPro" id="IPR051263">
    <property type="entry name" value="C-type_cytochrome_biogenesis"/>
</dbReference>
<evidence type="ECO:0000313" key="9">
    <source>
        <dbReference type="Proteomes" id="UP001597373"/>
    </source>
</evidence>
<evidence type="ECO:0000256" key="4">
    <source>
        <dbReference type="ARBA" id="ARBA00022803"/>
    </source>
</evidence>
<reference evidence="9" key="1">
    <citation type="journal article" date="2019" name="Int. J. Syst. Evol. Microbiol.">
        <title>The Global Catalogue of Microorganisms (GCM) 10K type strain sequencing project: providing services to taxonomists for standard genome sequencing and annotation.</title>
        <authorList>
            <consortium name="The Broad Institute Genomics Platform"/>
            <consortium name="The Broad Institute Genome Sequencing Center for Infectious Disease"/>
            <person name="Wu L."/>
            <person name="Ma J."/>
        </authorList>
    </citation>
    <scope>NUCLEOTIDE SEQUENCE [LARGE SCALE GENOMIC DNA]</scope>
    <source>
        <strain evidence="9">KCTC 23707</strain>
    </source>
</reference>
<dbReference type="EMBL" id="JBHUIR010000029">
    <property type="protein sequence ID" value="MFD2259861.1"/>
    <property type="molecule type" value="Genomic_DNA"/>
</dbReference>
<keyword evidence="4" id="KW-0802">TPR repeat</keyword>
<feature type="coiled-coil region" evidence="5">
    <location>
        <begin position="29"/>
        <end position="56"/>
    </location>
</feature>
<organism evidence="8 9">
    <name type="scientific">Chelativorans composti</name>
    <dbReference type="NCBI Taxonomy" id="768533"/>
    <lineage>
        <taxon>Bacteria</taxon>
        <taxon>Pseudomonadati</taxon>
        <taxon>Pseudomonadota</taxon>
        <taxon>Alphaproteobacteria</taxon>
        <taxon>Hyphomicrobiales</taxon>
        <taxon>Phyllobacteriaceae</taxon>
        <taxon>Chelativorans</taxon>
    </lineage>
</organism>
<protein>
    <submittedName>
        <fullName evidence="8">C-type cytochrome biogenesis protein CcmI</fullName>
    </submittedName>
</protein>
<dbReference type="Pfam" id="PF23914">
    <property type="entry name" value="TPR_CcmH_CycH"/>
    <property type="match status" value="1"/>
</dbReference>
<comment type="caution">
    <text evidence="8">The sequence shown here is derived from an EMBL/GenBank/DDBJ whole genome shotgun (WGS) entry which is preliminary data.</text>
</comment>
<evidence type="ECO:0000256" key="1">
    <source>
        <dbReference type="ARBA" id="ARBA00004196"/>
    </source>
</evidence>
<dbReference type="PANTHER" id="PTHR47870">
    <property type="entry name" value="CYTOCHROME C-TYPE BIOGENESIS PROTEIN CCMH"/>
    <property type="match status" value="1"/>
</dbReference>
<evidence type="ECO:0000256" key="6">
    <source>
        <dbReference type="SAM" id="MobiDB-lite"/>
    </source>
</evidence>
<keyword evidence="3" id="KW-0201">Cytochrome c-type biogenesis</keyword>
<comment type="subcellular location">
    <subcellularLocation>
        <location evidence="1">Cell envelope</location>
    </subcellularLocation>
</comment>
<dbReference type="InterPro" id="IPR011990">
    <property type="entry name" value="TPR-like_helical_dom_sf"/>
</dbReference>
<evidence type="ECO:0000259" key="7">
    <source>
        <dbReference type="Pfam" id="PF23914"/>
    </source>
</evidence>
<feature type="region of interest" description="Disordered" evidence="6">
    <location>
        <begin position="270"/>
        <end position="301"/>
    </location>
</feature>
<sequence>MLFWIITAVLTAAASLAVMYPFLRRDKGAAEAAYDLAVYKDQLAELENEVKRGLISEADAAEARAEIGRRILKLNATQERSAAAGTSSKAVRAIAVLGVLAVPVVSWAVYSYLGSPGVPAMPLAARLQEDPANAPISELIARAEAHLASNPDDRRGWEALAPIYMRLGRFADAARAYQQIIALGGATANTYAMLGEALVGIEQGIVTAEAVKAFENALAEDPAEPRSRFFVALAKAQEGKIEEARALWTQMVADLPEGSPWRGIAEEALKGRGPDGEASAQDQAGSAGPRADGGSQQSPDGQQQMIEEMVARLDARLRESPNDPEGWQRLVRSYIVLQRTDAARDALQRGVKALGENTEAARDLSSFARGLGLVLPEDEQ</sequence>
<evidence type="ECO:0000256" key="2">
    <source>
        <dbReference type="ARBA" id="ARBA00022737"/>
    </source>
</evidence>
<dbReference type="RefSeq" id="WP_345097693.1">
    <property type="nucleotide sequence ID" value="NZ_BAABGS010000008.1"/>
</dbReference>
<dbReference type="SUPFAM" id="SSF48452">
    <property type="entry name" value="TPR-like"/>
    <property type="match status" value="1"/>
</dbReference>
<gene>
    <name evidence="8" type="primary">ccmI</name>
    <name evidence="8" type="ORF">ACFSMZ_08790</name>
</gene>
<dbReference type="PANTHER" id="PTHR47870:SF1">
    <property type="entry name" value="CYTOCHROME C-TYPE BIOGENESIS PROTEIN CCMH"/>
    <property type="match status" value="1"/>
</dbReference>
<proteinExistence type="predicted"/>
<dbReference type="InterPro" id="IPR017560">
    <property type="entry name" value="Cyt_c_biogenesis_CcmI"/>
</dbReference>
<accession>A0ABW5DIS0</accession>
<feature type="compositionally biased region" description="Low complexity" evidence="6">
    <location>
        <begin position="292"/>
        <end position="301"/>
    </location>
</feature>
<dbReference type="InterPro" id="IPR056413">
    <property type="entry name" value="TPR_CcmH_CycH"/>
</dbReference>
<dbReference type="Proteomes" id="UP001597373">
    <property type="component" value="Unassembled WGS sequence"/>
</dbReference>
<dbReference type="NCBIfam" id="TIGR03142">
    <property type="entry name" value="cytochro_ccmI"/>
    <property type="match status" value="1"/>
</dbReference>
<keyword evidence="5" id="KW-0175">Coiled coil</keyword>
<evidence type="ECO:0000313" key="8">
    <source>
        <dbReference type="EMBL" id="MFD2259861.1"/>
    </source>
</evidence>
<keyword evidence="9" id="KW-1185">Reference proteome</keyword>
<evidence type="ECO:0000256" key="5">
    <source>
        <dbReference type="SAM" id="Coils"/>
    </source>
</evidence>
<feature type="domain" description="Cytochrome c-type biogenesis protein H TPR" evidence="7">
    <location>
        <begin position="145"/>
        <end position="260"/>
    </location>
</feature>
<evidence type="ECO:0000256" key="3">
    <source>
        <dbReference type="ARBA" id="ARBA00022748"/>
    </source>
</evidence>
<name>A0ABW5DIS0_9HYPH</name>